<evidence type="ECO:0000313" key="1">
    <source>
        <dbReference type="EMBL" id="PSK91477.1"/>
    </source>
</evidence>
<accession>A0A2P8D2M8</accession>
<evidence type="ECO:0000313" key="2">
    <source>
        <dbReference type="Proteomes" id="UP000240572"/>
    </source>
</evidence>
<dbReference type="SUPFAM" id="SSF53756">
    <property type="entry name" value="UDP-Glycosyltransferase/glycogen phosphorylase"/>
    <property type="match status" value="1"/>
</dbReference>
<evidence type="ECO:0008006" key="3">
    <source>
        <dbReference type="Google" id="ProtNLM"/>
    </source>
</evidence>
<comment type="caution">
    <text evidence="1">The sequence shown here is derived from an EMBL/GenBank/DDBJ whole genome shotgun (WGS) entry which is preliminary data.</text>
</comment>
<reference evidence="1 2" key="1">
    <citation type="submission" date="2018-03" db="EMBL/GenBank/DDBJ databases">
        <title>Genomic Encyclopedia of Type Strains, Phase III (KMG-III): the genomes of soil and plant-associated and newly described type strains.</title>
        <authorList>
            <person name="Whitman W."/>
        </authorList>
    </citation>
    <scope>NUCLEOTIDE SEQUENCE [LARGE SCALE GENOMIC DNA]</scope>
    <source>
        <strain evidence="1 2">CGMCC 1.12700</strain>
    </source>
</reference>
<proteinExistence type="predicted"/>
<dbReference type="Proteomes" id="UP000240572">
    <property type="component" value="Unassembled WGS sequence"/>
</dbReference>
<sequence>MGIHRKILFLTGSPNQTSQMMQIAAALPEYDCRFSQVFTDAPLLRFLTEHTNLVDKTIIAKPFRQKAEALLRQEGKRIDYRALDGIYDLVVFCSDLIVPHRMRKTRTLWVQEGMIDKYTVLSRLVQKLNLPPHLCFNTSLNGSTNACDVYCAASEGYKNYISGLGTERDKILVTGIPNYDHVAQYRDNDFPYRDYVMVATTDMRETARVENRPRFIRETVAIAQGRPMLFKLHPNEKKERAIKEIRKYAPADALIFQEGNTHHMIANCSELITQYSTVVYTGIALGKKVHSWFDLDTLKRQVPIQNQGTSALNIAQVCRDFLLFKGPKSDFKTQYSYHPVALPQYELAAAGNL</sequence>
<dbReference type="Gene3D" id="3.40.50.12580">
    <property type="match status" value="1"/>
</dbReference>
<dbReference type="EMBL" id="PYGD01000005">
    <property type="protein sequence ID" value="PSK91477.1"/>
    <property type="molecule type" value="Genomic_DNA"/>
</dbReference>
<dbReference type="InterPro" id="IPR043148">
    <property type="entry name" value="TagF_C"/>
</dbReference>
<organism evidence="1 2">
    <name type="scientific">Taibaiella chishuiensis</name>
    <dbReference type="NCBI Taxonomy" id="1434707"/>
    <lineage>
        <taxon>Bacteria</taxon>
        <taxon>Pseudomonadati</taxon>
        <taxon>Bacteroidota</taxon>
        <taxon>Chitinophagia</taxon>
        <taxon>Chitinophagales</taxon>
        <taxon>Chitinophagaceae</taxon>
        <taxon>Taibaiella</taxon>
    </lineage>
</organism>
<gene>
    <name evidence="1" type="ORF">B0I18_10560</name>
</gene>
<keyword evidence="2" id="KW-1185">Reference proteome</keyword>
<name>A0A2P8D2M8_9BACT</name>
<protein>
    <recommendedName>
        <fullName evidence="3">UDP-N-acetylglucosamine 2-epimerase (Non-hydrolysing)</fullName>
    </recommendedName>
</protein>
<dbReference type="AlphaFoldDB" id="A0A2P8D2M8"/>